<dbReference type="InterPro" id="IPR036249">
    <property type="entry name" value="Thioredoxin-like_sf"/>
</dbReference>
<dbReference type="GO" id="GO:0016491">
    <property type="term" value="F:oxidoreductase activity"/>
    <property type="evidence" value="ECO:0007669"/>
    <property type="project" value="InterPro"/>
</dbReference>
<evidence type="ECO:0000313" key="3">
    <source>
        <dbReference type="EMBL" id="MBT1701294.1"/>
    </source>
</evidence>
<name>A0AAP2DV62_9BACT</name>
<keyword evidence="1" id="KW-0732">Signal</keyword>
<gene>
    <name evidence="3" type="ORF">KK083_30660</name>
</gene>
<dbReference type="RefSeq" id="WP_254169977.1">
    <property type="nucleotide sequence ID" value="NZ_JAHESF010000064.1"/>
</dbReference>
<organism evidence="3 4">
    <name type="scientific">Chryseosolibacter histidini</name>
    <dbReference type="NCBI Taxonomy" id="2782349"/>
    <lineage>
        <taxon>Bacteria</taxon>
        <taxon>Pseudomonadati</taxon>
        <taxon>Bacteroidota</taxon>
        <taxon>Cytophagia</taxon>
        <taxon>Cytophagales</taxon>
        <taxon>Chryseotaleaceae</taxon>
        <taxon>Chryseosolibacter</taxon>
    </lineage>
</organism>
<protein>
    <submittedName>
        <fullName evidence="3">TlpA family protein disulfide reductase</fullName>
    </submittedName>
</protein>
<feature type="signal peptide" evidence="1">
    <location>
        <begin position="1"/>
        <end position="21"/>
    </location>
</feature>
<dbReference type="Gene3D" id="3.40.30.10">
    <property type="entry name" value="Glutaredoxin"/>
    <property type="match status" value="1"/>
</dbReference>
<feature type="domain" description="Thioredoxin" evidence="2">
    <location>
        <begin position="19"/>
        <end position="178"/>
    </location>
</feature>
<dbReference type="SUPFAM" id="SSF52833">
    <property type="entry name" value="Thioredoxin-like"/>
    <property type="match status" value="1"/>
</dbReference>
<feature type="chain" id="PRO_5042839394" evidence="1">
    <location>
        <begin position="22"/>
        <end position="470"/>
    </location>
</feature>
<reference evidence="3 4" key="1">
    <citation type="submission" date="2021-05" db="EMBL/GenBank/DDBJ databases">
        <title>A Polyphasic approach of four new species of the genus Ohtaekwangia: Ohtaekwangia histidinii sp. nov., Ohtaekwangia cretensis sp. nov., Ohtaekwangia indiensis sp. nov., Ohtaekwangia reichenbachii sp. nov. from diverse environment.</title>
        <authorList>
            <person name="Octaviana S."/>
        </authorList>
    </citation>
    <scope>NUCLEOTIDE SEQUENCE [LARGE SCALE GENOMIC DNA]</scope>
    <source>
        <strain evidence="3 4">PWU4</strain>
    </source>
</reference>
<comment type="caution">
    <text evidence="3">The sequence shown here is derived from an EMBL/GenBank/DDBJ whole genome shotgun (WGS) entry which is preliminary data.</text>
</comment>
<dbReference type="Pfam" id="PF08534">
    <property type="entry name" value="Redoxin"/>
    <property type="match status" value="1"/>
</dbReference>
<proteinExistence type="predicted"/>
<dbReference type="PANTHER" id="PTHR42852">
    <property type="entry name" value="THIOL:DISULFIDE INTERCHANGE PROTEIN DSBE"/>
    <property type="match status" value="1"/>
</dbReference>
<dbReference type="InterPro" id="IPR050553">
    <property type="entry name" value="Thioredoxin_ResA/DsbE_sf"/>
</dbReference>
<keyword evidence="4" id="KW-1185">Reference proteome</keyword>
<accession>A0AAP2DV62</accession>
<evidence type="ECO:0000256" key="1">
    <source>
        <dbReference type="SAM" id="SignalP"/>
    </source>
</evidence>
<dbReference type="InterPro" id="IPR013740">
    <property type="entry name" value="Redoxin"/>
</dbReference>
<dbReference type="Proteomes" id="UP001319200">
    <property type="component" value="Unassembled WGS sequence"/>
</dbReference>
<sequence length="470" mass="53012">MKMRKIYISIFVMFLNIALNAQPKTYDFSRIGIGDEVPGDLPLVNLINYSKPSTTVSNFKGKWLILDYWFTGCGPCIQSFPKIMNLQEKYGDKIQIMLVNHMQNKAIVEEFIKGRNKSGREIFSIPSVAGDTILHKVLPPSGYPSIIWIDPDGFYRASTSGSDLNEENLKLVLNDKGSIQTLIANSSVTNLTKPLFIDGNGGSGQQMLWYSTVSKYSPKVRSGMEMMWADSSGYVVAATHKPIIDLIMRAYSEGPFGYSLVNLIRLPRTQIELRVKDPKRLLDNSVDGVVATNNLYTYQLISYEPQTIKQLKGIMKDDISKYFGLEMKWERIKKKCLVLTAEDTTLLGDGKIKAKPTYGFRDGIQFLSDVTINNLFGYLTEYIGGKDNIYSGFDGYPLVNETGFVGGLDLILSNITQGNYAEMFADYKKLNSALAKYKMQFSIQERKINVLVVMDAKVDKHLSENQREFK</sequence>
<evidence type="ECO:0000313" key="4">
    <source>
        <dbReference type="Proteomes" id="UP001319200"/>
    </source>
</evidence>
<dbReference type="AlphaFoldDB" id="A0AAP2DV62"/>
<dbReference type="PROSITE" id="PS51352">
    <property type="entry name" value="THIOREDOXIN_2"/>
    <property type="match status" value="1"/>
</dbReference>
<dbReference type="EMBL" id="JAHESF010000064">
    <property type="protein sequence ID" value="MBT1701294.1"/>
    <property type="molecule type" value="Genomic_DNA"/>
</dbReference>
<dbReference type="PANTHER" id="PTHR42852:SF13">
    <property type="entry name" value="PROTEIN DIPZ"/>
    <property type="match status" value="1"/>
</dbReference>
<evidence type="ECO:0000259" key="2">
    <source>
        <dbReference type="PROSITE" id="PS51352"/>
    </source>
</evidence>
<dbReference type="CDD" id="cd02966">
    <property type="entry name" value="TlpA_like_family"/>
    <property type="match status" value="1"/>
</dbReference>
<dbReference type="InterPro" id="IPR013766">
    <property type="entry name" value="Thioredoxin_domain"/>
</dbReference>